<feature type="domain" description="PGF-CTERM archaeal protein-sorting signal" evidence="3">
    <location>
        <begin position="322"/>
        <end position="344"/>
    </location>
</feature>
<comment type="caution">
    <text evidence="5">The sequence shown here is derived from an EMBL/GenBank/DDBJ whole genome shotgun (WGS) entry which is preliminary data.</text>
</comment>
<proteinExistence type="predicted"/>
<evidence type="ECO:0000313" key="7">
    <source>
        <dbReference type="Proteomes" id="UP001320972"/>
    </source>
</evidence>
<dbReference type="EMBL" id="JAOPKB010000007">
    <property type="protein sequence ID" value="MCU4973698.1"/>
    <property type="molecule type" value="Genomic_DNA"/>
</dbReference>
<dbReference type="GO" id="GO:0030115">
    <property type="term" value="C:S-layer"/>
    <property type="evidence" value="ECO:0007669"/>
    <property type="project" value="UniProtKB-SubCell"/>
</dbReference>
<evidence type="ECO:0000259" key="4">
    <source>
        <dbReference type="Pfam" id="PF24318"/>
    </source>
</evidence>
<protein>
    <submittedName>
        <fullName evidence="5">PGF-CTERM sorting domain-containing protein</fullName>
    </submittedName>
</protein>
<dbReference type="GO" id="GO:0005886">
    <property type="term" value="C:plasma membrane"/>
    <property type="evidence" value="ECO:0007669"/>
    <property type="project" value="UniProtKB-SubCell"/>
</dbReference>
<keyword evidence="1" id="KW-0732">Signal</keyword>
<dbReference type="InterPro" id="IPR055913">
    <property type="entry name" value="DUF7490"/>
</dbReference>
<dbReference type="NCBIfam" id="TIGR04126">
    <property type="entry name" value="PGF_CTERM"/>
    <property type="match status" value="1"/>
</dbReference>
<evidence type="ECO:0000256" key="2">
    <source>
        <dbReference type="SAM" id="MobiDB-lite"/>
    </source>
</evidence>
<evidence type="ECO:0000259" key="3">
    <source>
        <dbReference type="Pfam" id="PF18204"/>
    </source>
</evidence>
<gene>
    <name evidence="6" type="ORF">OB955_13235</name>
    <name evidence="5" type="ORF">OB960_06135</name>
</gene>
<dbReference type="Proteomes" id="UP001321018">
    <property type="component" value="Unassembled WGS sequence"/>
</dbReference>
<keyword evidence="7" id="KW-1185">Reference proteome</keyword>
<feature type="region of interest" description="Disordered" evidence="2">
    <location>
        <begin position="275"/>
        <end position="326"/>
    </location>
</feature>
<dbReference type="AlphaFoldDB" id="A0AAP2YWT8"/>
<name>A0AAP2YWT8_9EURY</name>
<organism evidence="5 8">
    <name type="scientific">Natronoglomus mannanivorans</name>
    <dbReference type="NCBI Taxonomy" id="2979990"/>
    <lineage>
        <taxon>Archaea</taxon>
        <taxon>Methanobacteriati</taxon>
        <taxon>Methanobacteriota</taxon>
        <taxon>Stenosarchaea group</taxon>
        <taxon>Halobacteria</taxon>
        <taxon>Halobacteriales</taxon>
        <taxon>Natrialbaceae</taxon>
        <taxon>Natronoglomus</taxon>
    </lineage>
</organism>
<dbReference type="RefSeq" id="WP_338002820.1">
    <property type="nucleotide sequence ID" value="NZ_JAOPKA010000003.1"/>
</dbReference>
<reference evidence="5 7" key="1">
    <citation type="submission" date="2022-09" db="EMBL/GenBank/DDBJ databases">
        <title>Enrichment on poylsaccharides allowed isolation of novel metabolic and taxonomic groups of Haloarchaea.</title>
        <authorList>
            <person name="Sorokin D.Y."/>
            <person name="Elcheninov A.G."/>
            <person name="Khizhniak T.V."/>
            <person name="Kolganova T.V."/>
            <person name="Kublanov I.V."/>
        </authorList>
    </citation>
    <scope>NUCLEOTIDE SEQUENCE</scope>
    <source>
        <strain evidence="6 7">AArc-m2/3/4</strain>
        <strain evidence="5">AArc-xg1-1</strain>
    </source>
</reference>
<dbReference type="Pfam" id="PF24318">
    <property type="entry name" value="DUF7490"/>
    <property type="match status" value="2"/>
</dbReference>
<dbReference type="EMBL" id="JAOPKA010000003">
    <property type="protein sequence ID" value="MCU4740979.1"/>
    <property type="molecule type" value="Genomic_DNA"/>
</dbReference>
<feature type="domain" description="DUF7490" evidence="4">
    <location>
        <begin position="170"/>
        <end position="269"/>
    </location>
</feature>
<accession>A0AAP2YWT8</accession>
<dbReference type="Pfam" id="PF18204">
    <property type="entry name" value="PGF-CTERM"/>
    <property type="match status" value="1"/>
</dbReference>
<dbReference type="Proteomes" id="UP001320972">
    <property type="component" value="Unassembled WGS sequence"/>
</dbReference>
<dbReference type="InterPro" id="IPR026371">
    <property type="entry name" value="PGF_CTERM"/>
</dbReference>
<feature type="domain" description="DUF7490" evidence="4">
    <location>
        <begin position="47"/>
        <end position="151"/>
    </location>
</feature>
<sequence>MKRELVLVAAALAVVAVGVLGALVLPGAVADPAESDTESAVEHPGDVSIAEVTIAADEVTGASATLTVDTYLTHRGNPVENVTVVHRATDTNTGLVEDTRELEAPVLEDETERLVRGDVTVPRESDYRIETIVYEGGTRTVSTDRRVEGVEHLTPAYADTSVEFHRFGTDLPAVSYAVDSTDDDADRVTLDVSTSLTNTGDDVEDELRLEVTARQDTSNVVADSATVDVGTVEPGSTTTPSVDLTVPQGYDYSLDAILWTDETIVATSRAPANLGPGNLTIDTSDTAGGLEVSDFDGTTSESGPTSRGGTDYDDAEDGDDGQPGFGAVAAVGSLLAIGVIARRRRETNT</sequence>
<evidence type="ECO:0000313" key="6">
    <source>
        <dbReference type="EMBL" id="MCU4973698.1"/>
    </source>
</evidence>
<evidence type="ECO:0000256" key="1">
    <source>
        <dbReference type="ARBA" id="ARBA00022729"/>
    </source>
</evidence>
<feature type="compositionally biased region" description="Polar residues" evidence="2">
    <location>
        <begin position="296"/>
        <end position="307"/>
    </location>
</feature>
<evidence type="ECO:0000313" key="5">
    <source>
        <dbReference type="EMBL" id="MCU4740979.1"/>
    </source>
</evidence>
<feature type="compositionally biased region" description="Acidic residues" evidence="2">
    <location>
        <begin position="311"/>
        <end position="320"/>
    </location>
</feature>
<evidence type="ECO:0000313" key="8">
    <source>
        <dbReference type="Proteomes" id="UP001321018"/>
    </source>
</evidence>